<comment type="caution">
    <text evidence="1">The sequence shown here is derived from an EMBL/GenBank/DDBJ whole genome shotgun (WGS) entry which is preliminary data.</text>
</comment>
<proteinExistence type="predicted"/>
<protein>
    <submittedName>
        <fullName evidence="1">Protein-glutamine gamma-glutamyltransferase</fullName>
    </submittedName>
</protein>
<evidence type="ECO:0000313" key="2">
    <source>
        <dbReference type="Proteomes" id="UP001631969"/>
    </source>
</evidence>
<dbReference type="EMBL" id="JBJURJ010000006">
    <property type="protein sequence ID" value="MFM9328849.1"/>
    <property type="molecule type" value="Genomic_DNA"/>
</dbReference>
<gene>
    <name evidence="1" type="ORF">ACI1P1_11155</name>
</gene>
<dbReference type="Proteomes" id="UP001631969">
    <property type="component" value="Unassembled WGS sequence"/>
</dbReference>
<sequence length="298" mass="33240">MIEVKGAIANQPPAGATPAETEIFWMKAGQQTMYRYASWEELGFELRTRVLLTEAAQALQTSGAQFAVFRDSRCNPLYWRRDERGGFRLLPNVTPADGIRNIFQEGPLYAFECATAMVIVLYKGMLDSLGDGLFNLWFGGLLLYDWHYDEDLMLVDSKKPQDAVPGDVQYFKNPDVSPDHPEWQGENVLLMFNGLYYGHGIGIKTGGEIIESLNRKRRPFSQTSAYLMDIVVHPDYPKLYRTIIGGSGWNQPLPAQYGGSPWNLPGPIGFPSAQRTSGGVSSSELRGIMAKIGRDAFV</sequence>
<evidence type="ECO:0000313" key="1">
    <source>
        <dbReference type="EMBL" id="MFM9328849.1"/>
    </source>
</evidence>
<accession>A0ACC7NVR9</accession>
<keyword evidence="2" id="KW-1185">Reference proteome</keyword>
<name>A0ACC7NVR9_9BACL</name>
<reference evidence="1" key="1">
    <citation type="submission" date="2024-12" db="EMBL/GenBank/DDBJ databases">
        <authorList>
            <person name="Wu N."/>
        </authorList>
    </citation>
    <scope>NUCLEOTIDE SEQUENCE</scope>
    <source>
        <strain evidence="1">P15</strain>
    </source>
</reference>
<organism evidence="1 2">
    <name type="scientific">Paenibacillus mesotrionivorans</name>
    <dbReference type="NCBI Taxonomy" id="3160968"/>
    <lineage>
        <taxon>Bacteria</taxon>
        <taxon>Bacillati</taxon>
        <taxon>Bacillota</taxon>
        <taxon>Bacilli</taxon>
        <taxon>Bacillales</taxon>
        <taxon>Paenibacillaceae</taxon>
        <taxon>Paenibacillus</taxon>
    </lineage>
</organism>